<dbReference type="AlphaFoldDB" id="A0A5S6R4H2"/>
<evidence type="ECO:0000313" key="1">
    <source>
        <dbReference type="Proteomes" id="UP000046395"/>
    </source>
</evidence>
<organism evidence="1 2">
    <name type="scientific">Trichuris muris</name>
    <name type="common">Mouse whipworm</name>
    <dbReference type="NCBI Taxonomy" id="70415"/>
    <lineage>
        <taxon>Eukaryota</taxon>
        <taxon>Metazoa</taxon>
        <taxon>Ecdysozoa</taxon>
        <taxon>Nematoda</taxon>
        <taxon>Enoplea</taxon>
        <taxon>Dorylaimia</taxon>
        <taxon>Trichinellida</taxon>
        <taxon>Trichuridae</taxon>
        <taxon>Trichuris</taxon>
    </lineage>
</organism>
<protein>
    <submittedName>
        <fullName evidence="2">THAP4-like heme-binding beta-barrel domain-containing protein</fullName>
    </submittedName>
</protein>
<dbReference type="WBParaSite" id="TMUE_3000014486.1">
    <property type="protein sequence ID" value="TMUE_3000014486.1"/>
    <property type="gene ID" value="WBGene00302219"/>
</dbReference>
<proteinExistence type="predicted"/>
<evidence type="ECO:0000313" key="2">
    <source>
        <dbReference type="WBParaSite" id="TMUE_3000014486.1"/>
    </source>
</evidence>
<name>A0A5S6R4H2_TRIMR</name>
<accession>A0A5S6R4H2</accession>
<reference evidence="2" key="1">
    <citation type="submission" date="2019-12" db="UniProtKB">
        <authorList>
            <consortium name="WormBaseParasite"/>
        </authorList>
    </citation>
    <scope>IDENTIFICATION</scope>
</reference>
<sequence length="285" mass="31497">MKPVLPSIPSLGGCPICSIRQIRRSMEIGFLRSNRLIVVMPLFPPSANPTTCSPHLPSSVSHCGLTSVVRRLAPLRAPSILAASRASELKCHALLANLFGRWKLVHASWGPEAHFRYVAERDCGSQSDRSPNLETFPPLGANLCERLSEWAEVKFRTNGFHVEAFGRYNAGKLKCSFSAALGRLRTLVVRSCRDERAAFVVRSSCSEAIRGVAKFVCRPDDGMRTIVRMTESAEMSGRKNAWISGKAEGHQIIVGNAEICHFFPKLQSRFCGEFPCMLALRLVRA</sequence>
<dbReference type="Proteomes" id="UP000046395">
    <property type="component" value="Unassembled WGS sequence"/>
</dbReference>
<keyword evidence="1" id="KW-1185">Reference proteome</keyword>